<keyword evidence="1" id="KW-0472">Membrane</keyword>
<dbReference type="NCBIfam" id="TIGR02532">
    <property type="entry name" value="IV_pilin_GFxxxE"/>
    <property type="match status" value="1"/>
</dbReference>
<organism evidence="2">
    <name type="scientific">bioreactor metagenome</name>
    <dbReference type="NCBI Taxonomy" id="1076179"/>
    <lineage>
        <taxon>unclassified sequences</taxon>
        <taxon>metagenomes</taxon>
        <taxon>ecological metagenomes</taxon>
    </lineage>
</organism>
<gene>
    <name evidence="2" type="ORF">SDC9_178318</name>
</gene>
<keyword evidence="1" id="KW-1133">Transmembrane helix</keyword>
<name>A0A645GW04_9ZZZZ</name>
<dbReference type="EMBL" id="VSSQ01082123">
    <property type="protein sequence ID" value="MPN30847.1"/>
    <property type="molecule type" value="Genomic_DNA"/>
</dbReference>
<evidence type="ECO:0000256" key="1">
    <source>
        <dbReference type="SAM" id="Phobius"/>
    </source>
</evidence>
<evidence type="ECO:0008006" key="3">
    <source>
        <dbReference type="Google" id="ProtNLM"/>
    </source>
</evidence>
<feature type="transmembrane region" description="Helical" evidence="1">
    <location>
        <begin position="6"/>
        <end position="27"/>
    </location>
</feature>
<dbReference type="SUPFAM" id="SSF54523">
    <property type="entry name" value="Pili subunits"/>
    <property type="match status" value="1"/>
</dbReference>
<comment type="caution">
    <text evidence="2">The sequence shown here is derived from an EMBL/GenBank/DDBJ whole genome shotgun (WGS) entry which is preliminary data.</text>
</comment>
<evidence type="ECO:0000313" key="2">
    <source>
        <dbReference type="EMBL" id="MPN30847.1"/>
    </source>
</evidence>
<accession>A0A645GW04</accession>
<dbReference type="InterPro" id="IPR012902">
    <property type="entry name" value="N_methyl_site"/>
</dbReference>
<protein>
    <recommendedName>
        <fullName evidence="3">General secretion pathway GspH domain-containing protein</fullName>
    </recommendedName>
</protein>
<dbReference type="InterPro" id="IPR045584">
    <property type="entry name" value="Pilin-like"/>
</dbReference>
<dbReference type="Gene3D" id="3.30.700.10">
    <property type="entry name" value="Glycoprotein, Type 4 Pilin"/>
    <property type="match status" value="1"/>
</dbReference>
<keyword evidence="1" id="KW-0812">Transmembrane</keyword>
<proteinExistence type="predicted"/>
<dbReference type="Pfam" id="PF07963">
    <property type="entry name" value="N_methyl"/>
    <property type="match status" value="1"/>
</dbReference>
<dbReference type="AlphaFoldDB" id="A0A645GW04"/>
<sequence>MKGFTLVELMVVVAIMIILTGIGAASLNKVNNNQELDGLKNELVNSFNLARSMAITNQLPATMNDSLKFVLVTMTIGSSMRADAVTVNGDVVPYFSRNNKSITANSDFGFSIENGRLTNGSGVLTDSPLCMTLYLDKDSDDKKYIFIDTTGLIYEKNNCN</sequence>
<reference evidence="2" key="1">
    <citation type="submission" date="2019-08" db="EMBL/GenBank/DDBJ databases">
        <authorList>
            <person name="Kucharzyk K."/>
            <person name="Murdoch R.W."/>
            <person name="Higgins S."/>
            <person name="Loffler F."/>
        </authorList>
    </citation>
    <scope>NUCLEOTIDE SEQUENCE</scope>
</reference>